<sequence length="494" mass="57910">MNSETRNCQNCKQDFTIDSEDFNFYEKIKVPPPTFCSLCRLERRAVYRNERKLFKVKDFLTGKDIFSLYPAEGGKKSVTQEEWFSDALDNIEYGRNYDFSKSFSEQLFELDKEVPIFPLRVEFMVNSPYCANATALKNCYLCFNGSFSENCAYSNGLGYSRDCFDCSHINHSELCYESFWLSRCQKIFFSSRCKDSYDIYFSKDIRNCNNCFGCANLQNKSYCIFNQPYSKEGYFKKMISFNIGSFSSLKELIEQINKTWLKFPNRFMEGTKNIDVTGEYIFQSKHVHNSFLIREAEDIRFCQYLQEPANKDCYDQTLFRGNELTYENAITGDGTYNTKFSVLCWTNINNLEYCINCVSCGDCFGCVGLRNKEYCILNKQYTKEEYEALVPKIIDHMNAMPYVDKKGRVYKYGEFFPPELSPFSYNETIAQEYFPLTKEQALSQGYSWKDPEERNLKIDIKTEELPDLIKDVKDDIVGKVIECATARNWRRSDL</sequence>
<feature type="non-terminal residue" evidence="1">
    <location>
        <position position="494"/>
    </location>
</feature>
<evidence type="ECO:0000313" key="2">
    <source>
        <dbReference type="Proteomes" id="UP000228613"/>
    </source>
</evidence>
<protein>
    <submittedName>
        <fullName evidence="1">Uncharacterized protein</fullName>
    </submittedName>
</protein>
<organism evidence="1 2">
    <name type="scientific">Candidatus Nomurabacteria bacterium CG10_big_fil_rev_8_21_14_0_10_03_31_7</name>
    <dbReference type="NCBI Taxonomy" id="1974730"/>
    <lineage>
        <taxon>Bacteria</taxon>
        <taxon>Candidatus Nomuraibacteriota</taxon>
    </lineage>
</organism>
<reference evidence="2" key="1">
    <citation type="submission" date="2017-09" db="EMBL/GenBank/DDBJ databases">
        <title>Depth-based differentiation of microbial function through sediment-hosted aquifers and enrichment of novel symbionts in the deep terrestrial subsurface.</title>
        <authorList>
            <person name="Probst A.J."/>
            <person name="Ladd B."/>
            <person name="Jarett J.K."/>
            <person name="Geller-Mcgrath D.E."/>
            <person name="Sieber C.M.K."/>
            <person name="Emerson J.B."/>
            <person name="Anantharaman K."/>
            <person name="Thomas B.C."/>
            <person name="Malmstrom R."/>
            <person name="Stieglmeier M."/>
            <person name="Klingl A."/>
            <person name="Woyke T."/>
            <person name="Ryan C.M."/>
            <person name="Banfield J.F."/>
        </authorList>
    </citation>
    <scope>NUCLEOTIDE SEQUENCE [LARGE SCALE GENOMIC DNA]</scope>
</reference>
<dbReference type="EMBL" id="PFCP01000010">
    <property type="protein sequence ID" value="PIR69114.1"/>
    <property type="molecule type" value="Genomic_DNA"/>
</dbReference>
<gene>
    <name evidence="1" type="ORF">COU48_00300</name>
</gene>
<dbReference type="AlphaFoldDB" id="A0A2J0JJ10"/>
<comment type="caution">
    <text evidence="1">The sequence shown here is derived from an EMBL/GenBank/DDBJ whole genome shotgun (WGS) entry which is preliminary data.</text>
</comment>
<accession>A0A2J0JJ10</accession>
<evidence type="ECO:0000313" key="1">
    <source>
        <dbReference type="EMBL" id="PIR69114.1"/>
    </source>
</evidence>
<dbReference type="Proteomes" id="UP000228613">
    <property type="component" value="Unassembled WGS sequence"/>
</dbReference>
<name>A0A2J0JJ10_9BACT</name>
<proteinExistence type="predicted"/>